<evidence type="ECO:0000259" key="1">
    <source>
        <dbReference type="PROSITE" id="PS50097"/>
    </source>
</evidence>
<dbReference type="InterPro" id="IPR000210">
    <property type="entry name" value="BTB/POZ_dom"/>
</dbReference>
<evidence type="ECO:0000313" key="3">
    <source>
        <dbReference type="Proteomes" id="UP000070700"/>
    </source>
</evidence>
<dbReference type="GeneID" id="28829024"/>
<dbReference type="EMBL" id="KQ947406">
    <property type="protein sequence ID" value="KUJ22619.1"/>
    <property type="molecule type" value="Genomic_DNA"/>
</dbReference>
<dbReference type="OrthoDB" id="3561342at2759"/>
<dbReference type="RefSeq" id="XP_018076974.1">
    <property type="nucleotide sequence ID" value="XM_018219298.1"/>
</dbReference>
<reference evidence="2 3" key="1">
    <citation type="submission" date="2015-10" db="EMBL/GenBank/DDBJ databases">
        <title>Full genome of DAOMC 229536 Phialocephala scopiformis, a fungal endophyte of spruce producing the potent anti-insectan compound rugulosin.</title>
        <authorList>
            <consortium name="DOE Joint Genome Institute"/>
            <person name="Walker A.K."/>
            <person name="Frasz S.L."/>
            <person name="Seifert K.A."/>
            <person name="Miller J.D."/>
            <person name="Mondo S.J."/>
            <person name="Labutti K."/>
            <person name="Lipzen A."/>
            <person name="Dockter R."/>
            <person name="Kennedy M."/>
            <person name="Grigoriev I.V."/>
            <person name="Spatafora J.W."/>
        </authorList>
    </citation>
    <scope>NUCLEOTIDE SEQUENCE [LARGE SCALE GENOMIC DNA]</scope>
    <source>
        <strain evidence="2 3">CBS 120377</strain>
    </source>
</reference>
<protein>
    <recommendedName>
        <fullName evidence="1">BTB domain-containing protein</fullName>
    </recommendedName>
</protein>
<dbReference type="InterPro" id="IPR011333">
    <property type="entry name" value="SKP1/BTB/POZ_sf"/>
</dbReference>
<keyword evidence="3" id="KW-1185">Reference proteome</keyword>
<dbReference type="PROSITE" id="PS50097">
    <property type="entry name" value="BTB"/>
    <property type="match status" value="1"/>
</dbReference>
<proteinExistence type="predicted"/>
<gene>
    <name evidence="2" type="ORF">LY89DRAFT_728741</name>
</gene>
<dbReference type="InParanoid" id="A0A194XRE0"/>
<organism evidence="2 3">
    <name type="scientific">Mollisia scopiformis</name>
    <name type="common">Conifer needle endophyte fungus</name>
    <name type="synonym">Phialocephala scopiformis</name>
    <dbReference type="NCBI Taxonomy" id="149040"/>
    <lineage>
        <taxon>Eukaryota</taxon>
        <taxon>Fungi</taxon>
        <taxon>Dikarya</taxon>
        <taxon>Ascomycota</taxon>
        <taxon>Pezizomycotina</taxon>
        <taxon>Leotiomycetes</taxon>
        <taxon>Helotiales</taxon>
        <taxon>Mollisiaceae</taxon>
        <taxon>Mollisia</taxon>
    </lineage>
</organism>
<dbReference type="AlphaFoldDB" id="A0A194XRE0"/>
<feature type="domain" description="BTB" evidence="1">
    <location>
        <begin position="6"/>
        <end position="77"/>
    </location>
</feature>
<dbReference type="Gene3D" id="3.30.710.10">
    <property type="entry name" value="Potassium Channel Kv1.1, Chain A"/>
    <property type="match status" value="1"/>
</dbReference>
<dbReference type="KEGG" id="psco:LY89DRAFT_728741"/>
<evidence type="ECO:0000313" key="2">
    <source>
        <dbReference type="EMBL" id="KUJ22619.1"/>
    </source>
</evidence>
<accession>A0A194XRE0</accession>
<name>A0A194XRE0_MOLSC</name>
<sequence>MIVKYSDATSLVALRCDFGFNPKKFSVHKETISLYSPVLAKFFEDGSIPKTYVLNTGEGAATRLVQWLYSQKLIIHQLHKYCSEHCAAHRHKEDRDLVELWDLAERLEISPLQNLVIDSMEQIAQHCGCPPWTCILRAYQITTKDSKLQKYLVALCSNTFSRDKPEDYKGIPPAFYRDLAVYACGKLKLLNESEKAYDLENVYCDAEKEL</sequence>
<dbReference type="SUPFAM" id="SSF54695">
    <property type="entry name" value="POZ domain"/>
    <property type="match status" value="1"/>
</dbReference>
<dbReference type="Proteomes" id="UP000070700">
    <property type="component" value="Unassembled WGS sequence"/>
</dbReference>